<protein>
    <submittedName>
        <fullName evidence="2">Retropepsin-like aspartic protease</fullName>
    </submittedName>
</protein>
<evidence type="ECO:0000313" key="2">
    <source>
        <dbReference type="EMBL" id="WAL60548.1"/>
    </source>
</evidence>
<keyword evidence="3" id="KW-1185">Reference proteome</keyword>
<feature type="chain" id="PRO_5039733164" evidence="1">
    <location>
        <begin position="21"/>
        <end position="323"/>
    </location>
</feature>
<dbReference type="GO" id="GO:0006508">
    <property type="term" value="P:proteolysis"/>
    <property type="evidence" value="ECO:0007669"/>
    <property type="project" value="UniProtKB-KW"/>
</dbReference>
<dbReference type="GO" id="GO:0008233">
    <property type="term" value="F:peptidase activity"/>
    <property type="evidence" value="ECO:0007669"/>
    <property type="project" value="UniProtKB-KW"/>
</dbReference>
<dbReference type="Proteomes" id="UP001163152">
    <property type="component" value="Chromosome"/>
</dbReference>
<accession>A0A9E8ZFS1</accession>
<keyword evidence="2" id="KW-0378">Hydrolase</keyword>
<proteinExistence type="predicted"/>
<keyword evidence="2" id="KW-0645">Protease</keyword>
<evidence type="ECO:0000256" key="1">
    <source>
        <dbReference type="SAM" id="SignalP"/>
    </source>
</evidence>
<dbReference type="SUPFAM" id="SSF50630">
    <property type="entry name" value="Acid proteases"/>
    <property type="match status" value="1"/>
</dbReference>
<organism evidence="2 3">
    <name type="scientific">Thermocoleostomius sinensis A174</name>
    <dbReference type="NCBI Taxonomy" id="2016057"/>
    <lineage>
        <taxon>Bacteria</taxon>
        <taxon>Bacillati</taxon>
        <taxon>Cyanobacteriota</taxon>
        <taxon>Cyanophyceae</taxon>
        <taxon>Oculatellales</taxon>
        <taxon>Oculatellaceae</taxon>
        <taxon>Thermocoleostomius</taxon>
    </lineage>
</organism>
<dbReference type="RefSeq" id="WP_268610473.1">
    <property type="nucleotide sequence ID" value="NZ_CP113797.1"/>
</dbReference>
<dbReference type="InterPro" id="IPR034122">
    <property type="entry name" value="Retropepsin-like_bacterial"/>
</dbReference>
<dbReference type="Gene3D" id="2.40.70.10">
    <property type="entry name" value="Acid Proteases"/>
    <property type="match status" value="1"/>
</dbReference>
<name>A0A9E8ZFS1_9CYAN</name>
<dbReference type="PROSITE" id="PS51257">
    <property type="entry name" value="PROKAR_LIPOPROTEIN"/>
    <property type="match status" value="1"/>
</dbReference>
<keyword evidence="1" id="KW-0732">Signal</keyword>
<reference evidence="2" key="1">
    <citation type="submission" date="2022-12" db="EMBL/GenBank/DDBJ databases">
        <title>Polyphasic identification of a Novel Hot-Spring Cyanobacterium Ocullathermofonsia sinensis gen nov. sp. nov. and Genomic Insights on its Adaptations to the Thermal Habitat.</title>
        <authorList>
            <person name="Daroch M."/>
            <person name="Tang J."/>
            <person name="Jiang Y."/>
        </authorList>
    </citation>
    <scope>NUCLEOTIDE SEQUENCE</scope>
    <source>
        <strain evidence="2">PKUAC-SCTA174</strain>
    </source>
</reference>
<dbReference type="Pfam" id="PF13975">
    <property type="entry name" value="gag-asp_proteas"/>
    <property type="match status" value="1"/>
</dbReference>
<evidence type="ECO:0000313" key="3">
    <source>
        <dbReference type="Proteomes" id="UP001163152"/>
    </source>
</evidence>
<gene>
    <name evidence="2" type="ORF">OXH18_00705</name>
</gene>
<feature type="signal peptide" evidence="1">
    <location>
        <begin position="1"/>
        <end position="20"/>
    </location>
</feature>
<dbReference type="KEGG" id="tsin:OXH18_00705"/>
<dbReference type="CDD" id="cd05483">
    <property type="entry name" value="retropepsin_like_bacteria"/>
    <property type="match status" value="1"/>
</dbReference>
<dbReference type="InterPro" id="IPR021109">
    <property type="entry name" value="Peptidase_aspartic_dom_sf"/>
</dbReference>
<dbReference type="AlphaFoldDB" id="A0A9E8ZFS1"/>
<dbReference type="EMBL" id="CP113797">
    <property type="protein sequence ID" value="WAL60548.1"/>
    <property type="molecule type" value="Genomic_DNA"/>
</dbReference>
<sequence>MPKPFYHLFLAILASLVAGAMGGCSDSATRLTLEKLEIENLATESAPTSLQEVLTTAPVPSSTQAAPATAQLSVPDDAYQRAIDRASRAFALSRSAQSQDDWRLVASRWQQAIDLMVSVPNSSPNHANAQRKILEYRQNATYAQKQANHSIGDSVVDTTVVIHTQPEPEPPQSQPVMPMRSTEPIMPASVGNVSGSPTANPAVFYAPIVRREGNTPVIQVTFNEQQTFDMIVDTGASGTLITNQMAQALNVVPVAAAMVDTASQRGVTVPLGYVSSIRVNGAIANNVLVAIAGPQLSTGLLGHDFFGNYDVTIRETEVEFRER</sequence>